<dbReference type="GO" id="GO:0140662">
    <property type="term" value="F:ATP-dependent protein folding chaperone"/>
    <property type="evidence" value="ECO:0007669"/>
    <property type="project" value="InterPro"/>
</dbReference>
<dbReference type="InterPro" id="IPR027410">
    <property type="entry name" value="TCP-1-like_intermed_sf"/>
</dbReference>
<comment type="similarity">
    <text evidence="2">Belongs to the TCP-1 chaperonin family.</text>
</comment>
<dbReference type="Pfam" id="PF00118">
    <property type="entry name" value="Cpn60_TCP1"/>
    <property type="match status" value="1"/>
</dbReference>
<evidence type="ECO:0000313" key="10">
    <source>
        <dbReference type="EMBL" id="KAK2721188.1"/>
    </source>
</evidence>
<dbReference type="GO" id="GO:0005524">
    <property type="term" value="F:ATP binding"/>
    <property type="evidence" value="ECO:0007669"/>
    <property type="project" value="UniProtKB-KW"/>
</dbReference>
<evidence type="ECO:0000256" key="3">
    <source>
        <dbReference type="ARBA" id="ARBA00017187"/>
    </source>
</evidence>
<keyword evidence="6" id="KW-0067">ATP-binding</keyword>
<reference evidence="10" key="1">
    <citation type="submission" date="2023-07" db="EMBL/GenBank/DDBJ databases">
        <title>Chromosome-level genome assembly of Artemia franciscana.</title>
        <authorList>
            <person name="Jo E."/>
        </authorList>
    </citation>
    <scope>NUCLEOTIDE SEQUENCE</scope>
    <source>
        <tissue evidence="10">Whole body</tissue>
    </source>
</reference>
<evidence type="ECO:0000256" key="1">
    <source>
        <dbReference type="ARBA" id="ARBA00004496"/>
    </source>
</evidence>
<dbReference type="Gene3D" id="1.10.560.10">
    <property type="entry name" value="GroEL-like equatorial domain"/>
    <property type="match status" value="2"/>
</dbReference>
<gene>
    <name evidence="10" type="ORF">QYM36_003457</name>
</gene>
<dbReference type="Gene3D" id="3.50.7.10">
    <property type="entry name" value="GroEL"/>
    <property type="match status" value="2"/>
</dbReference>
<comment type="subcellular location">
    <subcellularLocation>
        <location evidence="1">Cytoplasm</location>
    </subcellularLocation>
</comment>
<dbReference type="InterPro" id="IPR027409">
    <property type="entry name" value="GroEL-like_apical_dom_sf"/>
</dbReference>
<feature type="non-terminal residue" evidence="10">
    <location>
        <position position="798"/>
    </location>
</feature>
<dbReference type="EMBL" id="JAVRJZ010000006">
    <property type="protein sequence ID" value="KAK2721188.1"/>
    <property type="molecule type" value="Genomic_DNA"/>
</dbReference>
<keyword evidence="5" id="KW-0547">Nucleotide-binding</keyword>
<dbReference type="NCBIfam" id="TIGR02344">
    <property type="entry name" value="chap_CCT_gamma"/>
    <property type="match status" value="2"/>
</dbReference>
<dbReference type="FunFam" id="1.10.560.10:FF:000073">
    <property type="entry name" value="T-complex protein 1 subunit gamma"/>
    <property type="match status" value="1"/>
</dbReference>
<evidence type="ECO:0000256" key="8">
    <source>
        <dbReference type="ARBA" id="ARBA00031286"/>
    </source>
</evidence>
<proteinExistence type="inferred from homology"/>
<dbReference type="GO" id="GO:0016887">
    <property type="term" value="F:ATP hydrolysis activity"/>
    <property type="evidence" value="ECO:0007669"/>
    <property type="project" value="InterPro"/>
</dbReference>
<dbReference type="Proteomes" id="UP001187531">
    <property type="component" value="Unassembled WGS sequence"/>
</dbReference>
<dbReference type="GO" id="GO:0051082">
    <property type="term" value="F:unfolded protein binding"/>
    <property type="evidence" value="ECO:0007669"/>
    <property type="project" value="InterPro"/>
</dbReference>
<evidence type="ECO:0000256" key="7">
    <source>
        <dbReference type="ARBA" id="ARBA00023186"/>
    </source>
</evidence>
<keyword evidence="4" id="KW-0963">Cytoplasm</keyword>
<comment type="caution">
    <text evidence="10">The sequence shown here is derived from an EMBL/GenBank/DDBJ whole genome shotgun (WGS) entry which is preliminary data.</text>
</comment>
<evidence type="ECO:0000256" key="2">
    <source>
        <dbReference type="ARBA" id="ARBA00008020"/>
    </source>
</evidence>
<evidence type="ECO:0000256" key="4">
    <source>
        <dbReference type="ARBA" id="ARBA00022490"/>
    </source>
</evidence>
<protein>
    <recommendedName>
        <fullName evidence="3">T-complex protein 1 subunit gamma</fullName>
    </recommendedName>
    <alternativeName>
        <fullName evidence="8">CCT-gamma</fullName>
    </alternativeName>
</protein>
<dbReference type="Gene3D" id="3.30.260.10">
    <property type="entry name" value="TCP-1-like chaperonin intermediate domain"/>
    <property type="match status" value="1"/>
</dbReference>
<evidence type="ECO:0000313" key="11">
    <source>
        <dbReference type="Proteomes" id="UP001187531"/>
    </source>
</evidence>
<dbReference type="InterPro" id="IPR027413">
    <property type="entry name" value="GROEL-like_equatorial_sf"/>
</dbReference>
<name>A0AA88I4T8_ARTSF</name>
<dbReference type="FunFam" id="3.50.7.10:FF:000005">
    <property type="entry name" value="T-complex protein 1 subunit gamma"/>
    <property type="match status" value="2"/>
</dbReference>
<dbReference type="InterPro" id="IPR017998">
    <property type="entry name" value="Chaperone_TCP-1"/>
</dbReference>
<dbReference type="InterPro" id="IPR002423">
    <property type="entry name" value="Cpn60/GroEL/TCP-1"/>
</dbReference>
<dbReference type="SUPFAM" id="SSF52029">
    <property type="entry name" value="GroEL apical domain-like"/>
    <property type="match status" value="2"/>
</dbReference>
<dbReference type="PANTHER" id="PTHR11353">
    <property type="entry name" value="CHAPERONIN"/>
    <property type="match status" value="1"/>
</dbReference>
<keyword evidence="11" id="KW-1185">Reference proteome</keyword>
<evidence type="ECO:0000256" key="5">
    <source>
        <dbReference type="ARBA" id="ARBA00022741"/>
    </source>
</evidence>
<dbReference type="SUPFAM" id="SSF48592">
    <property type="entry name" value="GroEL equatorial domain-like"/>
    <property type="match status" value="2"/>
</dbReference>
<dbReference type="GO" id="GO:0005832">
    <property type="term" value="C:chaperonin-containing T-complex"/>
    <property type="evidence" value="ECO:0007669"/>
    <property type="project" value="UniProtKB-ARBA"/>
</dbReference>
<dbReference type="SUPFAM" id="SSF54849">
    <property type="entry name" value="GroEL-intermediate domain like"/>
    <property type="match status" value="1"/>
</dbReference>
<sequence length="798" mass="88837">VGDGTTSVIILAGEILLGSQRFIDDKIHPTVIINAYRQALEDAVEILKEKISIPVDMSNENELLSILRSCLATKMTKKYGDLLPQIALEAVRTVITEEGGKKVIDFKRYARIEKVPGGAIEESRVLRGVMLNKDVLHHKMKRRIENPRILLLDCNLEYKKGESQTNIEISQDMDFTRILELEEEYIKKICDDIIRMKPDLIITEKGISDLASHYLLKAGITAMRRVKKSDNNRLARACGATIVNRPDEIKESDIGSGCGLFEVKKIGDEYWAYITECRDPKACTVLLRGPTKDLINEVERNLQDAMNSARNVLLEPRLCPGGGATEMALSQALTEKSKSVAGVMQWPYRAVAQALEIIPCTLAQNCGAQVIRVLTALRARHANGETSMGINGETGEIVNMNELKIWDPLAVKLQVFKTAVEIALEAVRTVITEEGGKKVIDFKRYARIEKVPGGAIEESRVLRGVMLNKDVLHHKMKRRIENPRILLLDCNLEYKKGESQTNIEISQDMDFTRILELEEEYIKKICDDIIRMKPDLIITEKGISDLASHYLLKAGITAMRRVKKSDNNRLARACGATIVNRPDEIKESDIGSGCGLFEVKKIGDEYWAYITECRDPKACTVLLRGPTKDLINEVERNLQDAMNSARNVLLEPRLCPGGGATEMALSQALTEKSKSVAGVMQWPYRAVAQALEIIPCTLAQNCGAQVIRVLTALRARHANGETSMGINGETGEIVNMNELKIWDPLAVKLQVFKTAVETAILLLRIDDIVSGTKKISDLDGPNQTQTAPAEPTEESMRE</sequence>
<accession>A0AA88I4T8</accession>
<organism evidence="10 11">
    <name type="scientific">Artemia franciscana</name>
    <name type="common">Brine shrimp</name>
    <name type="synonym">Artemia sanfranciscana</name>
    <dbReference type="NCBI Taxonomy" id="6661"/>
    <lineage>
        <taxon>Eukaryota</taxon>
        <taxon>Metazoa</taxon>
        <taxon>Ecdysozoa</taxon>
        <taxon>Arthropoda</taxon>
        <taxon>Crustacea</taxon>
        <taxon>Branchiopoda</taxon>
        <taxon>Anostraca</taxon>
        <taxon>Artemiidae</taxon>
        <taxon>Artemia</taxon>
    </lineage>
</organism>
<dbReference type="InterPro" id="IPR012719">
    <property type="entry name" value="Chap_CCT_gamma"/>
</dbReference>
<evidence type="ECO:0000256" key="6">
    <source>
        <dbReference type="ARBA" id="ARBA00022840"/>
    </source>
</evidence>
<keyword evidence="7" id="KW-0143">Chaperone</keyword>
<dbReference type="AlphaFoldDB" id="A0AA88I4T8"/>
<evidence type="ECO:0000256" key="9">
    <source>
        <dbReference type="SAM" id="MobiDB-lite"/>
    </source>
</evidence>
<feature type="region of interest" description="Disordered" evidence="9">
    <location>
        <begin position="774"/>
        <end position="798"/>
    </location>
</feature>